<evidence type="ECO:0000313" key="2">
    <source>
        <dbReference type="Proteomes" id="UP001054945"/>
    </source>
</evidence>
<dbReference type="AlphaFoldDB" id="A0AAV4U164"/>
<dbReference type="Proteomes" id="UP001054945">
    <property type="component" value="Unassembled WGS sequence"/>
</dbReference>
<reference evidence="1 2" key="1">
    <citation type="submission" date="2021-06" db="EMBL/GenBank/DDBJ databases">
        <title>Caerostris extrusa draft genome.</title>
        <authorList>
            <person name="Kono N."/>
            <person name="Arakawa K."/>
        </authorList>
    </citation>
    <scope>NUCLEOTIDE SEQUENCE [LARGE SCALE GENOMIC DNA]</scope>
</reference>
<dbReference type="EMBL" id="BPLR01012108">
    <property type="protein sequence ID" value="GIY51447.1"/>
    <property type="molecule type" value="Genomic_DNA"/>
</dbReference>
<gene>
    <name evidence="1" type="ORF">CEXT_237181</name>
</gene>
<protein>
    <submittedName>
        <fullName evidence="1">Uncharacterized protein</fullName>
    </submittedName>
</protein>
<organism evidence="1 2">
    <name type="scientific">Caerostris extrusa</name>
    <name type="common">Bark spider</name>
    <name type="synonym">Caerostris bankana</name>
    <dbReference type="NCBI Taxonomy" id="172846"/>
    <lineage>
        <taxon>Eukaryota</taxon>
        <taxon>Metazoa</taxon>
        <taxon>Ecdysozoa</taxon>
        <taxon>Arthropoda</taxon>
        <taxon>Chelicerata</taxon>
        <taxon>Arachnida</taxon>
        <taxon>Araneae</taxon>
        <taxon>Araneomorphae</taxon>
        <taxon>Entelegynae</taxon>
        <taxon>Araneoidea</taxon>
        <taxon>Araneidae</taxon>
        <taxon>Caerostris</taxon>
    </lineage>
</organism>
<sequence length="92" mass="10129">MRVGEITTPNNVCPIVRVLPGETGASGVGTRPKHPFPFPPTHLLIDGSRDEYALRHFPLAPSCGLRMLYLTPEDSIKGMGSFKINITTRRKV</sequence>
<comment type="caution">
    <text evidence="1">The sequence shown here is derived from an EMBL/GenBank/DDBJ whole genome shotgun (WGS) entry which is preliminary data.</text>
</comment>
<evidence type="ECO:0000313" key="1">
    <source>
        <dbReference type="EMBL" id="GIY51447.1"/>
    </source>
</evidence>
<name>A0AAV4U164_CAEEX</name>
<keyword evidence="2" id="KW-1185">Reference proteome</keyword>
<accession>A0AAV4U164</accession>
<proteinExistence type="predicted"/>